<dbReference type="AlphaFoldDB" id="A0AAE0B664"/>
<dbReference type="InterPro" id="IPR007789">
    <property type="entry name" value="DUF688"/>
</dbReference>
<feature type="region of interest" description="Disordered" evidence="1">
    <location>
        <begin position="179"/>
        <end position="201"/>
    </location>
</feature>
<dbReference type="Proteomes" id="UP001281410">
    <property type="component" value="Unassembled WGS sequence"/>
</dbReference>
<dbReference type="EMBL" id="JANJYJ010000001">
    <property type="protein sequence ID" value="KAK3229979.1"/>
    <property type="molecule type" value="Genomic_DNA"/>
</dbReference>
<evidence type="ECO:0000313" key="3">
    <source>
        <dbReference type="Proteomes" id="UP001281410"/>
    </source>
</evidence>
<reference evidence="2" key="1">
    <citation type="journal article" date="2023" name="Plant J.">
        <title>Genome sequences and population genomics provide insights into the demographic history, inbreeding, and mutation load of two 'living fossil' tree species of Dipteronia.</title>
        <authorList>
            <person name="Feng Y."/>
            <person name="Comes H.P."/>
            <person name="Chen J."/>
            <person name="Zhu S."/>
            <person name="Lu R."/>
            <person name="Zhang X."/>
            <person name="Li P."/>
            <person name="Qiu J."/>
            <person name="Olsen K.M."/>
            <person name="Qiu Y."/>
        </authorList>
    </citation>
    <scope>NUCLEOTIDE SEQUENCE</scope>
    <source>
        <strain evidence="2">NBL</strain>
    </source>
</reference>
<dbReference type="PANTHER" id="PTHR33257:SF4">
    <property type="entry name" value="EXPRESSED PROTEIN"/>
    <property type="match status" value="1"/>
</dbReference>
<feature type="compositionally biased region" description="Low complexity" evidence="1">
    <location>
        <begin position="132"/>
        <end position="166"/>
    </location>
</feature>
<feature type="region of interest" description="Disordered" evidence="1">
    <location>
        <begin position="54"/>
        <end position="89"/>
    </location>
</feature>
<evidence type="ECO:0000256" key="1">
    <source>
        <dbReference type="SAM" id="MobiDB-lite"/>
    </source>
</evidence>
<feature type="region of interest" description="Disordered" evidence="1">
    <location>
        <begin position="1"/>
        <end position="22"/>
    </location>
</feature>
<protein>
    <submittedName>
        <fullName evidence="2">Uncharacterized protein</fullName>
    </submittedName>
</protein>
<proteinExistence type="predicted"/>
<dbReference type="Pfam" id="PF05097">
    <property type="entry name" value="DUF688"/>
    <property type="match status" value="1"/>
</dbReference>
<feature type="compositionally biased region" description="Basic and acidic residues" evidence="1">
    <location>
        <begin position="179"/>
        <end position="190"/>
    </location>
</feature>
<organism evidence="2 3">
    <name type="scientific">Dipteronia sinensis</name>
    <dbReference type="NCBI Taxonomy" id="43782"/>
    <lineage>
        <taxon>Eukaryota</taxon>
        <taxon>Viridiplantae</taxon>
        <taxon>Streptophyta</taxon>
        <taxon>Embryophyta</taxon>
        <taxon>Tracheophyta</taxon>
        <taxon>Spermatophyta</taxon>
        <taxon>Magnoliopsida</taxon>
        <taxon>eudicotyledons</taxon>
        <taxon>Gunneridae</taxon>
        <taxon>Pentapetalae</taxon>
        <taxon>rosids</taxon>
        <taxon>malvids</taxon>
        <taxon>Sapindales</taxon>
        <taxon>Sapindaceae</taxon>
        <taxon>Hippocastanoideae</taxon>
        <taxon>Acereae</taxon>
        <taxon>Dipteronia</taxon>
    </lineage>
</organism>
<name>A0AAE0B664_9ROSI</name>
<evidence type="ECO:0000313" key="2">
    <source>
        <dbReference type="EMBL" id="KAK3229979.1"/>
    </source>
</evidence>
<feature type="compositionally biased region" description="Basic and acidic residues" evidence="1">
    <location>
        <begin position="10"/>
        <end position="22"/>
    </location>
</feature>
<keyword evidence="3" id="KW-1185">Reference proteome</keyword>
<feature type="region of interest" description="Disordered" evidence="1">
    <location>
        <begin position="123"/>
        <end position="166"/>
    </location>
</feature>
<dbReference type="PANTHER" id="PTHR33257">
    <property type="entry name" value="OS05G0165500 PROTEIN"/>
    <property type="match status" value="1"/>
</dbReference>
<sequence length="243" mass="26535">MLSSSSSHGHGHEQHQIKQNEKFFSRVMSKETSMANSSSRVDYRGASGSVPFMWESRPGTPKHTFNDTTLPPLTPPPSYLSGSGSKTNKNFDKNMMNKSKFLTTINLLFIVNNNNNNNKKIINEKKKKNHVSPASSSWSSSSTKSSSLSSSSSSSSSTLSSSSSSCYSFSSRSRLHDNVHYDDHDDENHQHNHGYSSSSSSTLCFGRSFNVSSPSRGRYSMVKMKNALLSIVGQGSSGHQGTA</sequence>
<accession>A0AAE0B664</accession>
<gene>
    <name evidence="2" type="ORF">Dsin_001860</name>
</gene>
<comment type="caution">
    <text evidence="2">The sequence shown here is derived from an EMBL/GenBank/DDBJ whole genome shotgun (WGS) entry which is preliminary data.</text>
</comment>